<evidence type="ECO:0000313" key="7">
    <source>
        <dbReference type="EMBL" id="MFC4557449.1"/>
    </source>
</evidence>
<name>A0ABV9DI18_9BACI</name>
<protein>
    <submittedName>
        <fullName evidence="7">Sigma-70 family RNA polymerase sigma factor</fullName>
    </submittedName>
</protein>
<dbReference type="CDD" id="cd06171">
    <property type="entry name" value="Sigma70_r4"/>
    <property type="match status" value="1"/>
</dbReference>
<evidence type="ECO:0000313" key="8">
    <source>
        <dbReference type="Proteomes" id="UP001595989"/>
    </source>
</evidence>
<dbReference type="Gene3D" id="1.10.1740.10">
    <property type="match status" value="1"/>
</dbReference>
<keyword evidence="3" id="KW-0731">Sigma factor</keyword>
<dbReference type="Pfam" id="PF04542">
    <property type="entry name" value="Sigma70_r2"/>
    <property type="match status" value="1"/>
</dbReference>
<evidence type="ECO:0000256" key="1">
    <source>
        <dbReference type="ARBA" id="ARBA00010641"/>
    </source>
</evidence>
<dbReference type="PANTHER" id="PTHR43133">
    <property type="entry name" value="RNA POLYMERASE ECF-TYPE SIGMA FACTO"/>
    <property type="match status" value="1"/>
</dbReference>
<keyword evidence="8" id="KW-1185">Reference proteome</keyword>
<dbReference type="InterPro" id="IPR013325">
    <property type="entry name" value="RNA_pol_sigma_r2"/>
</dbReference>
<evidence type="ECO:0000259" key="6">
    <source>
        <dbReference type="Pfam" id="PF08281"/>
    </source>
</evidence>
<dbReference type="InterPro" id="IPR039425">
    <property type="entry name" value="RNA_pol_sigma-70-like"/>
</dbReference>
<dbReference type="EMBL" id="JBHSFU010000004">
    <property type="protein sequence ID" value="MFC4557449.1"/>
    <property type="molecule type" value="Genomic_DNA"/>
</dbReference>
<accession>A0ABV9DI18</accession>
<dbReference type="SUPFAM" id="SSF88946">
    <property type="entry name" value="Sigma2 domain of RNA polymerase sigma factors"/>
    <property type="match status" value="1"/>
</dbReference>
<dbReference type="InterPro" id="IPR013324">
    <property type="entry name" value="RNA_pol_sigma_r3/r4-like"/>
</dbReference>
<evidence type="ECO:0000256" key="4">
    <source>
        <dbReference type="ARBA" id="ARBA00023163"/>
    </source>
</evidence>
<dbReference type="InterPro" id="IPR013249">
    <property type="entry name" value="RNA_pol_sigma70_r4_t2"/>
</dbReference>
<dbReference type="RefSeq" id="WP_390293421.1">
    <property type="nucleotide sequence ID" value="NZ_JBHSFU010000004.1"/>
</dbReference>
<dbReference type="InterPro" id="IPR007627">
    <property type="entry name" value="RNA_pol_sigma70_r2"/>
</dbReference>
<dbReference type="Proteomes" id="UP001595989">
    <property type="component" value="Unassembled WGS sequence"/>
</dbReference>
<dbReference type="NCBIfam" id="TIGR02937">
    <property type="entry name" value="sigma70-ECF"/>
    <property type="match status" value="1"/>
</dbReference>
<comment type="caution">
    <text evidence="7">The sequence shown here is derived from an EMBL/GenBank/DDBJ whole genome shotgun (WGS) entry which is preliminary data.</text>
</comment>
<dbReference type="Gene3D" id="1.10.10.10">
    <property type="entry name" value="Winged helix-like DNA-binding domain superfamily/Winged helix DNA-binding domain"/>
    <property type="match status" value="1"/>
</dbReference>
<dbReference type="PANTHER" id="PTHR43133:SF60">
    <property type="entry name" value="RNA POLYMERASE SIGMA FACTOR SIGV"/>
    <property type="match status" value="1"/>
</dbReference>
<evidence type="ECO:0000259" key="5">
    <source>
        <dbReference type="Pfam" id="PF04542"/>
    </source>
</evidence>
<dbReference type="InterPro" id="IPR036388">
    <property type="entry name" value="WH-like_DNA-bd_sf"/>
</dbReference>
<dbReference type="SUPFAM" id="SSF88659">
    <property type="entry name" value="Sigma3 and sigma4 domains of RNA polymerase sigma factors"/>
    <property type="match status" value="1"/>
</dbReference>
<comment type="similarity">
    <text evidence="1">Belongs to the sigma-70 factor family. ECF subfamily.</text>
</comment>
<sequence>MAIFITSQRLEAIQQDTQLREKFLEELIDEYCHSILWLAFTYVKDQQLAEEVMQDVFLTCYNRIDAFRNQSSIKTWMYRITVNKCKDELRKKSLKNFLLKQGEDQNNLRSDQQHPGDLLVQEVEDELLAQRVMSLPLKFREVIYLFYFEEMQIKEISKTFGIKENTVKTRLNRGRRMLRKMYEKEGE</sequence>
<feature type="domain" description="RNA polymerase sigma factor 70 region 4 type 2" evidence="6">
    <location>
        <begin position="127"/>
        <end position="178"/>
    </location>
</feature>
<reference evidence="8" key="1">
    <citation type="journal article" date="2019" name="Int. J. Syst. Evol. Microbiol.">
        <title>The Global Catalogue of Microorganisms (GCM) 10K type strain sequencing project: providing services to taxonomists for standard genome sequencing and annotation.</title>
        <authorList>
            <consortium name="The Broad Institute Genomics Platform"/>
            <consortium name="The Broad Institute Genome Sequencing Center for Infectious Disease"/>
            <person name="Wu L."/>
            <person name="Ma J."/>
        </authorList>
    </citation>
    <scope>NUCLEOTIDE SEQUENCE [LARGE SCALE GENOMIC DNA]</scope>
    <source>
        <strain evidence="8">CGMCC 4.7426</strain>
    </source>
</reference>
<organism evidence="7 8">
    <name type="scientific">Virgibacillus kekensis</name>
    <dbReference type="NCBI Taxonomy" id="202261"/>
    <lineage>
        <taxon>Bacteria</taxon>
        <taxon>Bacillati</taxon>
        <taxon>Bacillota</taxon>
        <taxon>Bacilli</taxon>
        <taxon>Bacillales</taxon>
        <taxon>Bacillaceae</taxon>
        <taxon>Virgibacillus</taxon>
    </lineage>
</organism>
<gene>
    <name evidence="7" type="ORF">ACFO3D_04410</name>
</gene>
<proteinExistence type="inferred from homology"/>
<evidence type="ECO:0000256" key="2">
    <source>
        <dbReference type="ARBA" id="ARBA00023015"/>
    </source>
</evidence>
<keyword evidence="2" id="KW-0805">Transcription regulation</keyword>
<evidence type="ECO:0000256" key="3">
    <source>
        <dbReference type="ARBA" id="ARBA00023082"/>
    </source>
</evidence>
<dbReference type="Pfam" id="PF08281">
    <property type="entry name" value="Sigma70_r4_2"/>
    <property type="match status" value="1"/>
</dbReference>
<feature type="domain" description="RNA polymerase sigma-70 region 2" evidence="5">
    <location>
        <begin position="27"/>
        <end position="93"/>
    </location>
</feature>
<keyword evidence="4" id="KW-0804">Transcription</keyword>
<dbReference type="InterPro" id="IPR014284">
    <property type="entry name" value="RNA_pol_sigma-70_dom"/>
</dbReference>